<sequence length="508" mass="59004">MRFLVLLMALTVGTAYCFPAPPKKTAYRPRVYTVEQLRSDFAILRKTLEERHPSLYRYIPSEKMNQRFDSVFRQLYRPMTEVEFRELLRPLIVQIRCGHTDVQESLSTSRSSRKPQPEWLPFDIILQNNRMFIGRNRSTDSSLICGTEVLKLGNHSVREIIQAARDRWPSDGYNQTFKNYFLELYHLEETYWRHFGGRSPWTLTVRDTTGTERMTTVRRRPVASGDIPAAPTPTTVRRSKKSRHRTEASYNEDDAKLQLMRSLHFINSDSTAAMLIINSFGYDRYQSFHREVFETLEKQKVQDLVIDLRQNTGGNAEIGSDLMSYLMKSDFRQVDRAECRVRRPNSCSYFDRKEKRVLRQNFRFMKSEGGRYQFGKSNVGWNKPASEHRFTGRVYILTSGRTFSAASIFTASLKAQRAVTIIGQETGGGEAGCNGGIIQTLTLPETRLRVRFPVFWIATASRNPDQGRGVMPDYPIEYTVRDRIKQRDRDLEKALELIQAGKQKMTFR</sequence>
<dbReference type="EMBL" id="QLMC01000003">
    <property type="protein sequence ID" value="RAJ98155.1"/>
    <property type="molecule type" value="Genomic_DNA"/>
</dbReference>
<keyword evidence="5" id="KW-1185">Reference proteome</keyword>
<dbReference type="RefSeq" id="WP_111629085.1">
    <property type="nucleotide sequence ID" value="NZ_QLMC01000003.1"/>
</dbReference>
<dbReference type="GO" id="GO:0008236">
    <property type="term" value="F:serine-type peptidase activity"/>
    <property type="evidence" value="ECO:0007669"/>
    <property type="project" value="InterPro"/>
</dbReference>
<dbReference type="PANTHER" id="PTHR32060:SF30">
    <property type="entry name" value="CARBOXY-TERMINAL PROCESSING PROTEASE CTPA"/>
    <property type="match status" value="1"/>
</dbReference>
<dbReference type="SMART" id="SM00245">
    <property type="entry name" value="TSPc"/>
    <property type="match status" value="1"/>
</dbReference>
<evidence type="ECO:0000256" key="2">
    <source>
        <dbReference type="SAM" id="SignalP"/>
    </source>
</evidence>
<feature type="signal peptide" evidence="2">
    <location>
        <begin position="1"/>
        <end position="17"/>
    </location>
</feature>
<dbReference type="GO" id="GO:0006508">
    <property type="term" value="P:proteolysis"/>
    <property type="evidence" value="ECO:0007669"/>
    <property type="project" value="InterPro"/>
</dbReference>
<proteinExistence type="predicted"/>
<feature type="chain" id="PRO_5016459644" evidence="2">
    <location>
        <begin position="18"/>
        <end position="508"/>
    </location>
</feature>
<evidence type="ECO:0000313" key="4">
    <source>
        <dbReference type="EMBL" id="RAJ98155.1"/>
    </source>
</evidence>
<feature type="region of interest" description="Disordered" evidence="1">
    <location>
        <begin position="223"/>
        <end position="250"/>
    </location>
</feature>
<evidence type="ECO:0000313" key="5">
    <source>
        <dbReference type="Proteomes" id="UP000248790"/>
    </source>
</evidence>
<dbReference type="InterPro" id="IPR005151">
    <property type="entry name" value="Tail-specific_protease"/>
</dbReference>
<dbReference type="AlphaFoldDB" id="A0A327X0L9"/>
<dbReference type="Gene3D" id="3.90.226.10">
    <property type="entry name" value="2-enoyl-CoA Hydratase, Chain A, domain 1"/>
    <property type="match status" value="1"/>
</dbReference>
<dbReference type="CDD" id="cd06567">
    <property type="entry name" value="Peptidase_S41"/>
    <property type="match status" value="1"/>
</dbReference>
<evidence type="ECO:0000256" key="1">
    <source>
        <dbReference type="SAM" id="MobiDB-lite"/>
    </source>
</evidence>
<keyword evidence="2" id="KW-0732">Signal</keyword>
<reference evidence="4 5" key="1">
    <citation type="submission" date="2018-06" db="EMBL/GenBank/DDBJ databases">
        <title>Genomic Encyclopedia of Archaeal and Bacterial Type Strains, Phase II (KMG-II): from individual species to whole genera.</title>
        <authorList>
            <person name="Goeker M."/>
        </authorList>
    </citation>
    <scope>NUCLEOTIDE SEQUENCE [LARGE SCALE GENOMIC DNA]</scope>
    <source>
        <strain evidence="4 5">DSM 21851</strain>
    </source>
</reference>
<dbReference type="PANTHER" id="PTHR32060">
    <property type="entry name" value="TAIL-SPECIFIC PROTEASE"/>
    <property type="match status" value="1"/>
</dbReference>
<dbReference type="GO" id="GO:0004175">
    <property type="term" value="F:endopeptidase activity"/>
    <property type="evidence" value="ECO:0007669"/>
    <property type="project" value="TreeGrafter"/>
</dbReference>
<gene>
    <name evidence="4" type="ORF">LX87_03063</name>
</gene>
<evidence type="ECO:0000259" key="3">
    <source>
        <dbReference type="SMART" id="SM00245"/>
    </source>
</evidence>
<name>A0A327X0L9_LARAB</name>
<dbReference type="SUPFAM" id="SSF52096">
    <property type="entry name" value="ClpP/crotonase"/>
    <property type="match status" value="1"/>
</dbReference>
<dbReference type="GO" id="GO:0030288">
    <property type="term" value="C:outer membrane-bounded periplasmic space"/>
    <property type="evidence" value="ECO:0007669"/>
    <property type="project" value="TreeGrafter"/>
</dbReference>
<organism evidence="4 5">
    <name type="scientific">Larkinella arboricola</name>
    <dbReference type="NCBI Taxonomy" id="643671"/>
    <lineage>
        <taxon>Bacteria</taxon>
        <taxon>Pseudomonadati</taxon>
        <taxon>Bacteroidota</taxon>
        <taxon>Cytophagia</taxon>
        <taxon>Cytophagales</taxon>
        <taxon>Spirosomataceae</taxon>
        <taxon>Larkinella</taxon>
    </lineage>
</organism>
<protein>
    <submittedName>
        <fullName evidence="4">Peptidase S41-like protein</fullName>
    </submittedName>
</protein>
<accession>A0A327X0L9</accession>
<dbReference type="OrthoDB" id="5480566at2"/>
<dbReference type="InterPro" id="IPR029045">
    <property type="entry name" value="ClpP/crotonase-like_dom_sf"/>
</dbReference>
<dbReference type="Pfam" id="PF03572">
    <property type="entry name" value="Peptidase_S41"/>
    <property type="match status" value="1"/>
</dbReference>
<dbReference type="GO" id="GO:0007165">
    <property type="term" value="P:signal transduction"/>
    <property type="evidence" value="ECO:0007669"/>
    <property type="project" value="TreeGrafter"/>
</dbReference>
<feature type="domain" description="Tail specific protease" evidence="3">
    <location>
        <begin position="252"/>
        <end position="477"/>
    </location>
</feature>
<comment type="caution">
    <text evidence="4">The sequence shown here is derived from an EMBL/GenBank/DDBJ whole genome shotgun (WGS) entry which is preliminary data.</text>
</comment>
<dbReference type="Proteomes" id="UP000248790">
    <property type="component" value="Unassembled WGS sequence"/>
</dbReference>